<evidence type="ECO:0000313" key="6">
    <source>
        <dbReference type="Proteomes" id="UP000270296"/>
    </source>
</evidence>
<reference evidence="7" key="1">
    <citation type="submission" date="2016-06" db="UniProtKB">
        <authorList>
            <consortium name="WormBaseParasite"/>
        </authorList>
    </citation>
    <scope>IDENTIFICATION</scope>
</reference>
<dbReference type="PANTHER" id="PTHR31344">
    <property type="entry name" value="NUCLEAR PORE COMPLEX PROTEIN NUP205"/>
    <property type="match status" value="1"/>
</dbReference>
<organism evidence="7">
    <name type="scientific">Soboliphyme baturini</name>
    <dbReference type="NCBI Taxonomy" id="241478"/>
    <lineage>
        <taxon>Eukaryota</taxon>
        <taxon>Metazoa</taxon>
        <taxon>Ecdysozoa</taxon>
        <taxon>Nematoda</taxon>
        <taxon>Enoplea</taxon>
        <taxon>Dorylaimia</taxon>
        <taxon>Dioctophymatida</taxon>
        <taxon>Dioctophymatoidea</taxon>
        <taxon>Soboliphymatidae</taxon>
        <taxon>Soboliphyme</taxon>
    </lineage>
</organism>
<dbReference type="EMBL" id="UZAM01011538">
    <property type="protein sequence ID" value="VDP16823.1"/>
    <property type="molecule type" value="Genomic_DNA"/>
</dbReference>
<evidence type="ECO:0000313" key="7">
    <source>
        <dbReference type="WBParaSite" id="SBAD_0000869001-mRNA-1"/>
    </source>
</evidence>
<sequence length="623" mass="70543">MDLLDVGLQELMQYEDAPEKNTMSEMMLLFLKLLSVVADKEADFMFCVSECSRPLLVTNLHVLLQMCSPKTLQPDYVTTLSSYLIFNRWLPSHCLYVVRLIRYLSSNIPKARLLNYFVSSRIVSRNTLFGFSSCLELDEVDAVVDSEISQDIEDIPVDSHAVARIRGLLALEIIEMLCECFRPFYDHTCNLGHFLCGFDFITTEQTVLQNPGVRNNQRTCLHCVLHILNSALGEDLRTLSFGMLVEPSYRLLYWLACGSMTSDPLLRYLRTVDDFIFRHTSQFPIEIFRKKGELDFSTLVMHDCLGWIMKLCAVELKCLLDGGQKSQSDRFFPLLTELECEGGDILPYTGAQPEEAGSLALADDNYEYHTEPRLLAFLDPSVIAESTFSPVSLKYFNGTKLSQLIAACTLPTTKGYMQCDVSRLHDLLSSETSCLKSVGMEDQIQEVTKESDAILQSVAVYNRCQQTNYVRRMCFDGWRQLAEVIFLSLSIENCSTQRQISFVTTLINRLLSKDLSGLYVPLAKVLFIMVVAIQKLTISGTEVPPISLLSMLGEDDTLATAKSGITVTFPFLESFSVPLTTDFNGRLLCKAWQRILMTLIKPGRSFIFSRQRLFIRLSFSLTI</sequence>
<protein>
    <submittedName>
        <fullName evidence="7">Non-specific serine/threonine protein kinase</fullName>
    </submittedName>
</protein>
<name>A0A183IXN3_9BILA</name>
<evidence type="ECO:0000256" key="2">
    <source>
        <dbReference type="ARBA" id="ARBA00005892"/>
    </source>
</evidence>
<dbReference type="PANTHER" id="PTHR31344:SF0">
    <property type="entry name" value="NUCLEAR PORE COMPLEX PROTEIN NUP205"/>
    <property type="match status" value="1"/>
</dbReference>
<gene>
    <name evidence="5" type="ORF">SBAD_LOCUS8381</name>
</gene>
<dbReference type="AlphaFoldDB" id="A0A183IXN3"/>
<comment type="similarity">
    <text evidence="2">Belongs to the NUP186/NUP192/NUP205 family.</text>
</comment>
<dbReference type="GO" id="GO:0044611">
    <property type="term" value="C:nuclear pore inner ring"/>
    <property type="evidence" value="ECO:0007669"/>
    <property type="project" value="TreeGrafter"/>
</dbReference>
<keyword evidence="3" id="KW-0813">Transport</keyword>
<keyword evidence="6" id="KW-1185">Reference proteome</keyword>
<keyword evidence="4" id="KW-0539">Nucleus</keyword>
<dbReference type="WBParaSite" id="SBAD_0000869001-mRNA-1">
    <property type="protein sequence ID" value="SBAD_0000869001-mRNA-1"/>
    <property type="gene ID" value="SBAD_0000869001"/>
</dbReference>
<evidence type="ECO:0000313" key="5">
    <source>
        <dbReference type="EMBL" id="VDP16823.1"/>
    </source>
</evidence>
<dbReference type="Proteomes" id="UP000270296">
    <property type="component" value="Unassembled WGS sequence"/>
</dbReference>
<accession>A0A183IXN3</accession>
<evidence type="ECO:0000256" key="1">
    <source>
        <dbReference type="ARBA" id="ARBA00004123"/>
    </source>
</evidence>
<dbReference type="InterPro" id="IPR021827">
    <property type="entry name" value="Nup186/Nup192/Nup205"/>
</dbReference>
<evidence type="ECO:0000256" key="4">
    <source>
        <dbReference type="ARBA" id="ARBA00023242"/>
    </source>
</evidence>
<dbReference type="OrthoDB" id="2019644at2759"/>
<dbReference type="GO" id="GO:0017056">
    <property type="term" value="F:structural constituent of nuclear pore"/>
    <property type="evidence" value="ECO:0007669"/>
    <property type="project" value="TreeGrafter"/>
</dbReference>
<reference evidence="5 6" key="2">
    <citation type="submission" date="2018-11" db="EMBL/GenBank/DDBJ databases">
        <authorList>
            <consortium name="Pathogen Informatics"/>
        </authorList>
    </citation>
    <scope>NUCLEOTIDE SEQUENCE [LARGE SCALE GENOMIC DNA]</scope>
</reference>
<comment type="subcellular location">
    <subcellularLocation>
        <location evidence="1">Nucleus</location>
    </subcellularLocation>
</comment>
<evidence type="ECO:0000256" key="3">
    <source>
        <dbReference type="ARBA" id="ARBA00022448"/>
    </source>
</evidence>
<dbReference type="Pfam" id="PF11894">
    <property type="entry name" value="Nup192"/>
    <property type="match status" value="1"/>
</dbReference>
<dbReference type="GO" id="GO:0006999">
    <property type="term" value="P:nuclear pore organization"/>
    <property type="evidence" value="ECO:0007669"/>
    <property type="project" value="TreeGrafter"/>
</dbReference>
<proteinExistence type="inferred from homology"/>